<dbReference type="SUPFAM" id="SSF57850">
    <property type="entry name" value="RING/U-box"/>
    <property type="match status" value="1"/>
</dbReference>
<dbReference type="InterPro" id="IPR013083">
    <property type="entry name" value="Znf_RING/FYVE/PHD"/>
</dbReference>
<dbReference type="Gene3D" id="3.30.40.10">
    <property type="entry name" value="Zinc/RING finger domain, C3HC4 (zinc finger)"/>
    <property type="match status" value="1"/>
</dbReference>
<keyword evidence="7" id="KW-1185">Reference proteome</keyword>
<dbReference type="PANTHER" id="PTHR10625:SF38">
    <property type="entry name" value="HISTONE DEACETYLASE 6, ISOFORM G"/>
    <property type="match status" value="1"/>
</dbReference>
<proteinExistence type="inferred from homology"/>
<sequence length="1140" mass="125986">MSDFKPVDEETQPSISLRRKLSGEGDKPILIPLNANAVGNRCNTNSVSTIEDVQRNNSAVFKDPNGNHPNPEEHGATSMKKRSKRPIAKPSAAILLAKQNALGKKRSSQTDIQIMMTDHLQPARDSKDNVRKPTGVVYDLKMLQHYCLWDSKYPENPDRLSSVIYRCEQLGLLARAKHVEPRLATKDEILSVHSTDHIENLKRICETQEATLEELERHSSHYDAIYFHPSTYGLSLLAAGSTIDLVNAVLDGQIQNGMAIIRPPGHHAMKSEYCGYCYFNNVAIAAKRALEMGKASRILIVDFDVHHGQATQQMFYDDPRVLYFSTHRFEHGTFWPNLEESNFQYIGSSDGVGFNCNVPLNKIGMGNSDFLSIWHQLLLPMAYQFNPDLIIVSAGYDAALGCLEGEMEVTPQCYPHLVSPLMGLANGKVAVILEGGYCLKSLAEGAALTLKTLLGDACPKIDATKCPTNEAVESVLDATYMLRSKWSMLIGQTHVDEGEETMAQTQKQLHIPRAKYLWTEPKPEVYDTRNCYPEQSSNVQKLLDERISQLILTTDLQQPSHRVAIVYDDLMLKHRNSAEPGHPERPERISNIFACHGDFGLLERCHRLQPREATEDELLLIHTEEHVRKMKGTQKMTARDLYKFKENFNSIYFNNHSYKCALVAAGSILQVVDAVVDGSCRSGVAVVRPPGHHAEIDEPCGFCLFNNVALAAKYAQANHQLNKILILDWDVHHGNGIQHIFEDDPRVLYISIHRYDHGGFFPCSSDADYNVVGVGAGAGFNVNIPWNRKGMGDTEYLAAFLNVVMPIAYEYNPELVFVSAGFDAAKGDPLGGCKVTPEGYAHMTHMLSSLANGRVVVALEGGYNLTAIAYSMTLCTKALLGDPIPPLQLKEEVDRVAIESIHDVLQTQAEYWSVLKPFRKCFPFSTELIPVGSYSKVGITSLESSLERLNIKTKSPVGIGGQRSVIMDHENNEIPVGDATAGASSNSSTIQTLELMGATAGAVGGSQTESLTDVISKMQEVVSDKDGQMPGVIVQPSDKCPHFDQIGAVPDDGINVDALCVDCNNKGENWICLTCYKVYCSRYVKGHMVEHGTESGHKIAMSFADLSVWCYACDDYIDHPTCRPPKSAAHLSKFGNALPS</sequence>
<name>A0ABP1QSW3_9HEXA</name>
<feature type="region of interest" description="Disordered" evidence="4">
    <location>
        <begin position="1"/>
        <end position="27"/>
    </location>
</feature>
<dbReference type="Gene3D" id="3.40.800.20">
    <property type="entry name" value="Histone deacetylase domain"/>
    <property type="match status" value="2"/>
</dbReference>
<evidence type="ECO:0000256" key="1">
    <source>
        <dbReference type="ARBA" id="ARBA00007738"/>
    </source>
</evidence>
<dbReference type="SUPFAM" id="SSF52768">
    <property type="entry name" value="Arginase/deacetylase"/>
    <property type="match status" value="2"/>
</dbReference>
<evidence type="ECO:0000259" key="5">
    <source>
        <dbReference type="PROSITE" id="PS50271"/>
    </source>
</evidence>
<evidence type="ECO:0000256" key="3">
    <source>
        <dbReference type="PROSITE-ProRule" id="PRU00502"/>
    </source>
</evidence>
<dbReference type="InterPro" id="IPR000286">
    <property type="entry name" value="HDACs"/>
</dbReference>
<dbReference type="InterPro" id="IPR023801">
    <property type="entry name" value="His_deacetylse_dom"/>
</dbReference>
<feature type="domain" description="UBP-type" evidence="5">
    <location>
        <begin position="1038"/>
        <end position="1136"/>
    </location>
</feature>
<comment type="catalytic activity">
    <reaction evidence="2">
        <text>N(6)-acetyl-L-lysyl-[histone] + H2O = L-lysyl-[histone] + acetate</text>
        <dbReference type="Rhea" id="RHEA:58196"/>
        <dbReference type="Rhea" id="RHEA-COMP:9845"/>
        <dbReference type="Rhea" id="RHEA-COMP:11338"/>
        <dbReference type="ChEBI" id="CHEBI:15377"/>
        <dbReference type="ChEBI" id="CHEBI:29969"/>
        <dbReference type="ChEBI" id="CHEBI:30089"/>
        <dbReference type="ChEBI" id="CHEBI:61930"/>
        <dbReference type="EC" id="3.5.1.98"/>
    </reaction>
</comment>
<dbReference type="Proteomes" id="UP001642540">
    <property type="component" value="Unassembled WGS sequence"/>
</dbReference>
<dbReference type="PRINTS" id="PR01270">
    <property type="entry name" value="HDASUPER"/>
</dbReference>
<dbReference type="Pfam" id="PF02148">
    <property type="entry name" value="zf-UBP"/>
    <property type="match status" value="1"/>
</dbReference>
<dbReference type="SMART" id="SM00290">
    <property type="entry name" value="ZnF_UBP"/>
    <property type="match status" value="1"/>
</dbReference>
<evidence type="ECO:0000313" key="6">
    <source>
        <dbReference type="EMBL" id="CAL8109628.1"/>
    </source>
</evidence>
<dbReference type="EMBL" id="CAXLJM020000041">
    <property type="protein sequence ID" value="CAL8109628.1"/>
    <property type="molecule type" value="Genomic_DNA"/>
</dbReference>
<reference evidence="6 7" key="1">
    <citation type="submission" date="2024-08" db="EMBL/GenBank/DDBJ databases">
        <authorList>
            <person name="Cucini C."/>
            <person name="Frati F."/>
        </authorList>
    </citation>
    <scope>NUCLEOTIDE SEQUENCE [LARGE SCALE GENOMIC DNA]</scope>
</reference>
<keyword evidence="3" id="KW-0862">Zinc</keyword>
<comment type="similarity">
    <text evidence="1">Belongs to the histone deacetylase family. HD type 2 subfamily.</text>
</comment>
<evidence type="ECO:0000256" key="2">
    <source>
        <dbReference type="ARBA" id="ARBA00048287"/>
    </source>
</evidence>
<dbReference type="InterPro" id="IPR037138">
    <property type="entry name" value="His_deacetylse_dom_sf"/>
</dbReference>
<dbReference type="InterPro" id="IPR001607">
    <property type="entry name" value="Znf_UBP"/>
</dbReference>
<keyword evidence="3" id="KW-0863">Zinc-finger</keyword>
<dbReference type="PROSITE" id="PS50271">
    <property type="entry name" value="ZF_UBP"/>
    <property type="match status" value="1"/>
</dbReference>
<dbReference type="InterPro" id="IPR023696">
    <property type="entry name" value="Ureohydrolase_dom_sf"/>
</dbReference>
<comment type="caution">
    <text evidence="6">The sequence shown here is derived from an EMBL/GenBank/DDBJ whole genome shotgun (WGS) entry which is preliminary data.</text>
</comment>
<protein>
    <recommendedName>
        <fullName evidence="5">UBP-type domain-containing protein</fullName>
    </recommendedName>
</protein>
<evidence type="ECO:0000256" key="4">
    <source>
        <dbReference type="SAM" id="MobiDB-lite"/>
    </source>
</evidence>
<keyword evidence="3" id="KW-0479">Metal-binding</keyword>
<dbReference type="PANTHER" id="PTHR10625">
    <property type="entry name" value="HISTONE DEACETYLASE HDAC1-RELATED"/>
    <property type="match status" value="1"/>
</dbReference>
<evidence type="ECO:0000313" key="7">
    <source>
        <dbReference type="Proteomes" id="UP001642540"/>
    </source>
</evidence>
<gene>
    <name evidence="6" type="ORF">ODALV1_LOCUS13541</name>
</gene>
<organism evidence="6 7">
    <name type="scientific">Orchesella dallaii</name>
    <dbReference type="NCBI Taxonomy" id="48710"/>
    <lineage>
        <taxon>Eukaryota</taxon>
        <taxon>Metazoa</taxon>
        <taxon>Ecdysozoa</taxon>
        <taxon>Arthropoda</taxon>
        <taxon>Hexapoda</taxon>
        <taxon>Collembola</taxon>
        <taxon>Entomobryomorpha</taxon>
        <taxon>Entomobryoidea</taxon>
        <taxon>Orchesellidae</taxon>
        <taxon>Orchesellinae</taxon>
        <taxon>Orchesella</taxon>
    </lineage>
</organism>
<dbReference type="Pfam" id="PF00850">
    <property type="entry name" value="Hist_deacetyl"/>
    <property type="match status" value="2"/>
</dbReference>
<accession>A0ABP1QSW3</accession>
<feature type="region of interest" description="Disordered" evidence="4">
    <location>
        <begin position="59"/>
        <end position="86"/>
    </location>
</feature>
<dbReference type="CDD" id="cd10002">
    <property type="entry name" value="HDAC10_HDAC6-dom1"/>
    <property type="match status" value="1"/>
</dbReference>